<evidence type="ECO:0000256" key="1">
    <source>
        <dbReference type="ARBA" id="ARBA00022741"/>
    </source>
</evidence>
<dbReference type="SUPFAM" id="SSF50891">
    <property type="entry name" value="Cyclophilin-like"/>
    <property type="match status" value="2"/>
</dbReference>
<evidence type="ECO:0000256" key="3">
    <source>
        <dbReference type="ARBA" id="ARBA00022840"/>
    </source>
</evidence>
<dbReference type="OrthoDB" id="9768696at2"/>
<dbReference type="SUPFAM" id="SSF160467">
    <property type="entry name" value="PH0987 N-terminal domain-like"/>
    <property type="match status" value="1"/>
</dbReference>
<dbReference type="PANTHER" id="PTHR43309">
    <property type="entry name" value="5-OXOPROLINASE SUBUNIT C"/>
    <property type="match status" value="1"/>
</dbReference>
<evidence type="ECO:0000313" key="7">
    <source>
        <dbReference type="EMBL" id="SDK64936.1"/>
    </source>
</evidence>
<dbReference type="InterPro" id="IPR029000">
    <property type="entry name" value="Cyclophilin-like_dom_sf"/>
</dbReference>
<feature type="domain" description="Carboxyltransferase" evidence="5">
    <location>
        <begin position="8"/>
        <end position="195"/>
    </location>
</feature>
<dbReference type="RefSeq" id="WP_092323553.1">
    <property type="nucleotide sequence ID" value="NZ_FNFU01000009.1"/>
</dbReference>
<dbReference type="InterPro" id="IPR003833">
    <property type="entry name" value="CT_C_D"/>
</dbReference>
<feature type="domain" description="Carboxyltransferase" evidence="6">
    <location>
        <begin position="261"/>
        <end position="541"/>
    </location>
</feature>
<dbReference type="SMART" id="SM00797">
    <property type="entry name" value="AHS2"/>
    <property type="match status" value="1"/>
</dbReference>
<feature type="region of interest" description="Disordered" evidence="4">
    <location>
        <begin position="523"/>
        <end position="547"/>
    </location>
</feature>
<dbReference type="EMBL" id="FNFU01000009">
    <property type="protein sequence ID" value="SDK64936.1"/>
    <property type="molecule type" value="Genomic_DNA"/>
</dbReference>
<dbReference type="SMART" id="SM00796">
    <property type="entry name" value="AHS1"/>
    <property type="match status" value="1"/>
</dbReference>
<reference evidence="7 8" key="1">
    <citation type="submission" date="2016-10" db="EMBL/GenBank/DDBJ databases">
        <authorList>
            <person name="de Groot N.N."/>
        </authorList>
    </citation>
    <scope>NUCLEOTIDE SEQUENCE [LARGE SCALE GENOMIC DNA]</scope>
    <source>
        <strain evidence="7 8">CGMCC 1.5382</strain>
    </source>
</reference>
<dbReference type="Proteomes" id="UP000198701">
    <property type="component" value="Unassembled WGS sequence"/>
</dbReference>
<proteinExistence type="predicted"/>
<keyword evidence="3" id="KW-0067">ATP-binding</keyword>
<evidence type="ECO:0000256" key="2">
    <source>
        <dbReference type="ARBA" id="ARBA00022801"/>
    </source>
</evidence>
<gene>
    <name evidence="7" type="ORF">SAMN05216282_109103</name>
</gene>
<dbReference type="Gene3D" id="3.30.1360.40">
    <property type="match status" value="1"/>
</dbReference>
<protein>
    <submittedName>
        <fullName evidence="7">Sensor histidine kinase inhibitor, KipI family</fullName>
    </submittedName>
</protein>
<dbReference type="Pfam" id="PF02626">
    <property type="entry name" value="CT_A_B"/>
    <property type="match status" value="1"/>
</dbReference>
<dbReference type="InterPro" id="IPR003778">
    <property type="entry name" value="CT_A_B"/>
</dbReference>
<keyword evidence="1" id="KW-0547">Nucleotide-binding</keyword>
<dbReference type="STRING" id="386301.SAMN05216282_109103"/>
<evidence type="ECO:0000259" key="6">
    <source>
        <dbReference type="SMART" id="SM00797"/>
    </source>
</evidence>
<dbReference type="NCBIfam" id="TIGR00724">
    <property type="entry name" value="urea_amlyse_rel"/>
    <property type="match status" value="1"/>
</dbReference>
<dbReference type="Gene3D" id="2.40.100.10">
    <property type="entry name" value="Cyclophilin-like"/>
    <property type="match status" value="2"/>
</dbReference>
<dbReference type="GO" id="GO:0016787">
    <property type="term" value="F:hydrolase activity"/>
    <property type="evidence" value="ECO:0007669"/>
    <property type="project" value="UniProtKB-KW"/>
</dbReference>
<accession>A0A1G9DM20</accession>
<evidence type="ECO:0000259" key="5">
    <source>
        <dbReference type="SMART" id="SM00796"/>
    </source>
</evidence>
<evidence type="ECO:0000256" key="4">
    <source>
        <dbReference type="SAM" id="MobiDB-lite"/>
    </source>
</evidence>
<keyword evidence="2" id="KW-0378">Hydrolase</keyword>
<dbReference type="GO" id="GO:0005524">
    <property type="term" value="F:ATP binding"/>
    <property type="evidence" value="ECO:0007669"/>
    <property type="project" value="UniProtKB-KW"/>
</dbReference>
<keyword evidence="8" id="KW-1185">Reference proteome</keyword>
<dbReference type="InterPro" id="IPR052708">
    <property type="entry name" value="PxpC"/>
</dbReference>
<sequence>MAGQIRGIGPVGDRAVLVELDSLAQVLSLQAQLQEHPLDGQLDVIAAAETVLVSAVSPAAARGFAARLRLLDVDTVTAADATLVIIDTVYDGEDLARVAELTGLGVDGVIAAHSEQTWTAAFGGFAPGFAYLAGETTSLTVPRRATPRSAVPAGSVALADTYSAVYPRASPGGWQLIGRTTAPMWDLGREQPALVRPGNRVQFRPVRELVLAAGGLASDLASGLAAARVIDGAEPPADGVIVRSPGLQTTVQDLGREGQAALGVAGSGALDRGALRRANRLAGNPVDAAGLENALGGLALEAVTDQVLAVTGARVPLAIDGPTGARAVPTGTPFALLAGETLTVGPPVAGVRSYLAFRGGLDVLPVLGSRSTDTLSGIGPQPLGSGTRLRVLAAPPSSVVGAPGIESEPPAELTELRFVPGPRSDWFDPETIERFAGATWTVTARSNRIGLRLDGEPLERSRPGELPSEGTVTGAIQLPSSGLPVLFLADHPATGGYPVIGVVLPADLDRAAQLPTGARIRFTPAPGADPLLPVPAETPARQTTTDR</sequence>
<evidence type="ECO:0000313" key="8">
    <source>
        <dbReference type="Proteomes" id="UP000198701"/>
    </source>
</evidence>
<dbReference type="Pfam" id="PF02682">
    <property type="entry name" value="CT_C_D"/>
    <property type="match status" value="1"/>
</dbReference>
<organism evidence="7 8">
    <name type="scientific">Cryobacterium psychrotolerans</name>
    <dbReference type="NCBI Taxonomy" id="386301"/>
    <lineage>
        <taxon>Bacteria</taxon>
        <taxon>Bacillati</taxon>
        <taxon>Actinomycetota</taxon>
        <taxon>Actinomycetes</taxon>
        <taxon>Micrococcales</taxon>
        <taxon>Microbacteriaceae</taxon>
        <taxon>Cryobacterium</taxon>
    </lineage>
</organism>
<name>A0A1G9DM20_9MICO</name>
<dbReference type="AlphaFoldDB" id="A0A1G9DM20"/>
<dbReference type="PANTHER" id="PTHR43309:SF3">
    <property type="entry name" value="5-OXOPROLINASE SUBUNIT C"/>
    <property type="match status" value="1"/>
</dbReference>